<evidence type="ECO:0000313" key="3">
    <source>
        <dbReference type="Proteomes" id="UP000307657"/>
    </source>
</evidence>
<dbReference type="OrthoDB" id="1438590at2"/>
<name>A0A4U0F0T2_9FLAO</name>
<keyword evidence="3" id="KW-1185">Reference proteome</keyword>
<keyword evidence="1" id="KW-1133">Transmembrane helix</keyword>
<dbReference type="InterPro" id="IPR025367">
    <property type="entry name" value="DUF4271"/>
</dbReference>
<dbReference type="Pfam" id="PF14093">
    <property type="entry name" value="DUF4271"/>
    <property type="match status" value="1"/>
</dbReference>
<organism evidence="2 3">
    <name type="scientific">Pontimicrobium aquaticum</name>
    <dbReference type="NCBI Taxonomy" id="2565367"/>
    <lineage>
        <taxon>Bacteria</taxon>
        <taxon>Pseudomonadati</taxon>
        <taxon>Bacteroidota</taxon>
        <taxon>Flavobacteriia</taxon>
        <taxon>Flavobacteriales</taxon>
        <taxon>Flavobacteriaceae</taxon>
        <taxon>Pontimicrobium</taxon>
    </lineage>
</organism>
<feature type="transmembrane region" description="Helical" evidence="1">
    <location>
        <begin position="190"/>
        <end position="212"/>
    </location>
</feature>
<feature type="transmembrane region" description="Helical" evidence="1">
    <location>
        <begin position="136"/>
        <end position="153"/>
    </location>
</feature>
<accession>A0A4U0F0T2</accession>
<sequence length="215" mass="25085">MLREIISNEWYTILFVLCLSILAFAKYAFTIRFNDFLLLVGNSKYLKIYAREQKFIDQFDALLFINFVISISLFSFLGYTTFIDNIEFNIALFFKILFGVGAIILIKVLIERLIGSLFEIDTLIDSYLFQKTNYKNFIGLLLFPLNILLVFTVTLNHTVFYIAIGLLFLINFIGFITSIKTHQKTIINNIFYFILYLCALEIAPYVILYKLLLNS</sequence>
<gene>
    <name evidence="2" type="ORF">E5167_01575</name>
</gene>
<keyword evidence="1" id="KW-0812">Transmembrane</keyword>
<evidence type="ECO:0000313" key="2">
    <source>
        <dbReference type="EMBL" id="TJY37973.1"/>
    </source>
</evidence>
<keyword evidence="1" id="KW-0472">Membrane</keyword>
<feature type="transmembrane region" description="Helical" evidence="1">
    <location>
        <begin position="61"/>
        <end position="82"/>
    </location>
</feature>
<reference evidence="2 3" key="1">
    <citation type="submission" date="2019-04" db="EMBL/GenBank/DDBJ databases">
        <title>Lacinutrix sp. nov., isolated from marine water.</title>
        <authorList>
            <person name="Kim W."/>
        </authorList>
    </citation>
    <scope>NUCLEOTIDE SEQUENCE [LARGE SCALE GENOMIC DNA]</scope>
    <source>
        <strain evidence="2 3">CAU 1491</strain>
    </source>
</reference>
<feature type="transmembrane region" description="Helical" evidence="1">
    <location>
        <begin position="12"/>
        <end position="40"/>
    </location>
</feature>
<protein>
    <submittedName>
        <fullName evidence="2">DUF4271 domain-containing protein</fullName>
    </submittedName>
</protein>
<dbReference type="AlphaFoldDB" id="A0A4U0F0T2"/>
<evidence type="ECO:0000256" key="1">
    <source>
        <dbReference type="SAM" id="Phobius"/>
    </source>
</evidence>
<feature type="transmembrane region" description="Helical" evidence="1">
    <location>
        <begin position="88"/>
        <end position="110"/>
    </location>
</feature>
<dbReference type="RefSeq" id="WP_136840341.1">
    <property type="nucleotide sequence ID" value="NZ_SUPL01000001.1"/>
</dbReference>
<dbReference type="EMBL" id="SUPL01000001">
    <property type="protein sequence ID" value="TJY37973.1"/>
    <property type="molecule type" value="Genomic_DNA"/>
</dbReference>
<feature type="transmembrane region" description="Helical" evidence="1">
    <location>
        <begin position="159"/>
        <end position="178"/>
    </location>
</feature>
<proteinExistence type="predicted"/>
<dbReference type="Proteomes" id="UP000307657">
    <property type="component" value="Unassembled WGS sequence"/>
</dbReference>
<comment type="caution">
    <text evidence="2">The sequence shown here is derived from an EMBL/GenBank/DDBJ whole genome shotgun (WGS) entry which is preliminary data.</text>
</comment>